<evidence type="ECO:0000313" key="1">
    <source>
        <dbReference type="EMBL" id="KAL3758153.1"/>
    </source>
</evidence>
<evidence type="ECO:0000313" key="2">
    <source>
        <dbReference type="Proteomes" id="UP001530293"/>
    </source>
</evidence>
<dbReference type="AlphaFoldDB" id="A0ABD3M5M5"/>
<dbReference type="Gene3D" id="2.30.30.140">
    <property type="match status" value="1"/>
</dbReference>
<name>A0ABD3M5M5_9STRA</name>
<sequence length="742" mass="83534">MTSPAASDGYNPFSTWQCPHCQNSFSVKDKKTETATKISADDDFNFNGSSAAVLFLRGTCHHDVCIGCITTLSSLVSKRVNKEGVIGDKQPIITTVTCPIIIDHGNRQRSGGRSCSGLFHVDMSTIQSKNSAINNMVIDLCDDDEGEDLVITTAASTVTVKRENAEVQQQLQQHPCGRGIASINEEDIQPDHVLSTHLAISLSSSSSSLSSLANQTFSKPDTPFVSTPHPNPVKEETTHLNLKPLFEVGDDVYAAWWDPKTDKWRKKKSVWYPGKVISYQTIEDANATSKYGPSRLYHVMYDDGDELHNLEDSYVFSRTDYELTMKFKEMGWDYIGVRRRFDKTSNDKWARIVGWYEITGDGGEVQSFSMLSDAMKAHDACVVRQNGARTKRSALNIPEDYGNLFGSTTVEAPEVRAEGVESVDAKSTIQIRTNVVSPESGSIVRIKGDPTGDDDDTVFHAENNAERTHEWQELKRRRLDPTLEAKLQSTEFWSENRELCQFTEQSFKNNSLFHLNSFIRSKGTMKVNEAFSEFIREGVATPGFHRFPKTLGIENITNWTCSELREVLIRHGPHDGSGATQTAMWLKNATVGSFVIMRHEYPKCPYCPKRLFVDGKYIGPVYVIGVITKKVVPWSEEEWDIENNKMGDFSRGRYPIHTVCRVSWKRMGYKKSLHKSTREYMGQVVQPTLQQICKHTGKVYAGGGTSESIRRDLWTNATIPISSDEFPDRFIHEGTAREEEDL</sequence>
<organism evidence="1 2">
    <name type="scientific">Discostella pseudostelligera</name>
    <dbReference type="NCBI Taxonomy" id="259834"/>
    <lineage>
        <taxon>Eukaryota</taxon>
        <taxon>Sar</taxon>
        <taxon>Stramenopiles</taxon>
        <taxon>Ochrophyta</taxon>
        <taxon>Bacillariophyta</taxon>
        <taxon>Coscinodiscophyceae</taxon>
        <taxon>Thalassiosirophycidae</taxon>
        <taxon>Stephanodiscales</taxon>
        <taxon>Stephanodiscaceae</taxon>
        <taxon>Discostella</taxon>
    </lineage>
</organism>
<protein>
    <submittedName>
        <fullName evidence="1">Uncharacterized protein</fullName>
    </submittedName>
</protein>
<comment type="caution">
    <text evidence="1">The sequence shown here is derived from an EMBL/GenBank/DDBJ whole genome shotgun (WGS) entry which is preliminary data.</text>
</comment>
<dbReference type="Proteomes" id="UP001530293">
    <property type="component" value="Unassembled WGS sequence"/>
</dbReference>
<dbReference type="EMBL" id="JALLBG020000240">
    <property type="protein sequence ID" value="KAL3758153.1"/>
    <property type="molecule type" value="Genomic_DNA"/>
</dbReference>
<accession>A0ABD3M5M5</accession>
<gene>
    <name evidence="1" type="ORF">ACHAWU_004234</name>
</gene>
<keyword evidence="2" id="KW-1185">Reference proteome</keyword>
<reference evidence="1 2" key="1">
    <citation type="submission" date="2024-10" db="EMBL/GenBank/DDBJ databases">
        <title>Updated reference genomes for cyclostephanoid diatoms.</title>
        <authorList>
            <person name="Roberts W.R."/>
            <person name="Alverson A.J."/>
        </authorList>
    </citation>
    <scope>NUCLEOTIDE SEQUENCE [LARGE SCALE GENOMIC DNA]</scope>
    <source>
        <strain evidence="1 2">AJA232-27</strain>
    </source>
</reference>
<proteinExistence type="predicted"/>